<dbReference type="OrthoDB" id="538216at2759"/>
<dbReference type="KEGG" id="aqu:109585679"/>
<dbReference type="InterPro" id="IPR018392">
    <property type="entry name" value="LysM"/>
</dbReference>
<sequence length="297" mass="33445">MTHKNGYVQVPTFDSDEGPPPFQQKSSPNSSSWTNRLKPGLFINFGKDRHQVQSESEEVEMATFKRKKPKHKRSKGSKSPTTKKPPIEVIVEPLVPGDTIQRVALRYACPVAELRRINKLYNDTDFYALKSIKIPVKENGLLTDAAEREKRRITVAENVSKSGTQSSNSDDHHFGGPESYYNSDVSQDADDECGEESDGTEYRDISIQSALKWKHTGQSLLEKLDEDLQRVKDQTNIQEVRLTFDTPSIHPVTVKEYTKTLFEIPDWRILLVCAVGIIILIVVGAVVTCARGHCPFT</sequence>
<dbReference type="PANTHER" id="PTHR20932:SF8">
    <property type="entry name" value="LD22649P"/>
    <property type="match status" value="1"/>
</dbReference>
<dbReference type="STRING" id="400682.A0A1X7VXS0"/>
<dbReference type="InterPro" id="IPR045030">
    <property type="entry name" value="LYSM1-4"/>
</dbReference>
<dbReference type="InParanoid" id="A0A1X7VXS0"/>
<reference evidence="4" key="2">
    <citation type="submission" date="2017-05" db="UniProtKB">
        <authorList>
            <consortium name="EnsemblMetazoa"/>
        </authorList>
    </citation>
    <scope>IDENTIFICATION</scope>
</reference>
<feature type="compositionally biased region" description="Acidic residues" evidence="1">
    <location>
        <begin position="187"/>
        <end position="199"/>
    </location>
</feature>
<gene>
    <name evidence="4" type="primary">109585679</name>
</gene>
<evidence type="ECO:0000313" key="4">
    <source>
        <dbReference type="EnsemblMetazoa" id="Aqu2.1.44675_001"/>
    </source>
</evidence>
<feature type="compositionally biased region" description="Basic residues" evidence="1">
    <location>
        <begin position="64"/>
        <end position="76"/>
    </location>
</feature>
<dbReference type="AlphaFoldDB" id="A0A1X7VXS0"/>
<protein>
    <recommendedName>
        <fullName evidence="3">LysM domain-containing protein</fullName>
    </recommendedName>
</protein>
<evidence type="ECO:0000313" key="5">
    <source>
        <dbReference type="Proteomes" id="UP000007879"/>
    </source>
</evidence>
<keyword evidence="2" id="KW-0472">Membrane</keyword>
<dbReference type="PROSITE" id="PS51782">
    <property type="entry name" value="LYSM"/>
    <property type="match status" value="1"/>
</dbReference>
<dbReference type="eggNOG" id="KOG2850">
    <property type="taxonomic scope" value="Eukaryota"/>
</dbReference>
<feature type="compositionally biased region" description="Polar residues" evidence="1">
    <location>
        <begin position="157"/>
        <end position="168"/>
    </location>
</feature>
<keyword evidence="5" id="KW-1185">Reference proteome</keyword>
<dbReference type="EnsemblMetazoa" id="Aqu2.1.44675_001">
    <property type="protein sequence ID" value="Aqu2.1.44675_001"/>
    <property type="gene ID" value="Aqu2.1.44675"/>
</dbReference>
<dbReference type="Pfam" id="PF01476">
    <property type="entry name" value="LysM"/>
    <property type="match status" value="1"/>
</dbReference>
<feature type="domain" description="LysM" evidence="3">
    <location>
        <begin position="90"/>
        <end position="134"/>
    </location>
</feature>
<feature type="compositionally biased region" description="Polar residues" evidence="1">
    <location>
        <begin position="23"/>
        <end position="35"/>
    </location>
</feature>
<keyword evidence="2" id="KW-0812">Transmembrane</keyword>
<evidence type="ECO:0000259" key="3">
    <source>
        <dbReference type="PROSITE" id="PS51782"/>
    </source>
</evidence>
<dbReference type="Proteomes" id="UP000007879">
    <property type="component" value="Unassembled WGS sequence"/>
</dbReference>
<feature type="transmembrane region" description="Helical" evidence="2">
    <location>
        <begin position="267"/>
        <end position="290"/>
    </location>
</feature>
<name>A0A1X7VXS0_AMPQE</name>
<keyword evidence="2" id="KW-1133">Transmembrane helix</keyword>
<reference evidence="5" key="1">
    <citation type="journal article" date="2010" name="Nature">
        <title>The Amphimedon queenslandica genome and the evolution of animal complexity.</title>
        <authorList>
            <person name="Srivastava M."/>
            <person name="Simakov O."/>
            <person name="Chapman J."/>
            <person name="Fahey B."/>
            <person name="Gauthier M.E."/>
            <person name="Mitros T."/>
            <person name="Richards G.S."/>
            <person name="Conaco C."/>
            <person name="Dacre M."/>
            <person name="Hellsten U."/>
            <person name="Larroux C."/>
            <person name="Putnam N.H."/>
            <person name="Stanke M."/>
            <person name="Adamska M."/>
            <person name="Darling A."/>
            <person name="Degnan S.M."/>
            <person name="Oakley T.H."/>
            <person name="Plachetzki D.C."/>
            <person name="Zhai Y."/>
            <person name="Adamski M."/>
            <person name="Calcino A."/>
            <person name="Cummins S.F."/>
            <person name="Goodstein D.M."/>
            <person name="Harris C."/>
            <person name="Jackson D.J."/>
            <person name="Leys S.P."/>
            <person name="Shu S."/>
            <person name="Woodcroft B.J."/>
            <person name="Vervoort M."/>
            <person name="Kosik K.S."/>
            <person name="Manning G."/>
            <person name="Degnan B.M."/>
            <person name="Rokhsar D.S."/>
        </authorList>
    </citation>
    <scope>NUCLEOTIDE SEQUENCE [LARGE SCALE GENOMIC DNA]</scope>
</reference>
<feature type="region of interest" description="Disordered" evidence="1">
    <location>
        <begin position="1"/>
        <end position="85"/>
    </location>
</feature>
<dbReference type="FunCoup" id="A0A1X7VXS0">
    <property type="interactions" value="259"/>
</dbReference>
<dbReference type="EnsemblMetazoa" id="XM_020001829.1">
    <property type="protein sequence ID" value="XP_019857388.1"/>
    <property type="gene ID" value="LOC109585679"/>
</dbReference>
<feature type="region of interest" description="Disordered" evidence="1">
    <location>
        <begin position="156"/>
        <end position="201"/>
    </location>
</feature>
<accession>A0A1X7VXS0</accession>
<dbReference type="Gene3D" id="3.10.350.10">
    <property type="entry name" value="LysM domain"/>
    <property type="match status" value="1"/>
</dbReference>
<proteinExistence type="predicted"/>
<organism evidence="4">
    <name type="scientific">Amphimedon queenslandica</name>
    <name type="common">Sponge</name>
    <dbReference type="NCBI Taxonomy" id="400682"/>
    <lineage>
        <taxon>Eukaryota</taxon>
        <taxon>Metazoa</taxon>
        <taxon>Porifera</taxon>
        <taxon>Demospongiae</taxon>
        <taxon>Heteroscleromorpha</taxon>
        <taxon>Haplosclerida</taxon>
        <taxon>Niphatidae</taxon>
        <taxon>Amphimedon</taxon>
    </lineage>
</organism>
<evidence type="ECO:0000256" key="2">
    <source>
        <dbReference type="SAM" id="Phobius"/>
    </source>
</evidence>
<dbReference type="InterPro" id="IPR036779">
    <property type="entry name" value="LysM_dom_sf"/>
</dbReference>
<evidence type="ECO:0000256" key="1">
    <source>
        <dbReference type="SAM" id="MobiDB-lite"/>
    </source>
</evidence>
<dbReference type="PANTHER" id="PTHR20932">
    <property type="entry name" value="LYSM AND PUTATIVE PEPTIDOGLYCAN-BINDING DOMAIN-CONTAINING PROTEIN"/>
    <property type="match status" value="1"/>
</dbReference>